<reference evidence="1 2" key="1">
    <citation type="journal article" date="2018" name="BMC Genomics">
        <title>The genome of Naegleria lovaniensis, the basis for a comparative approach to unravel pathogenicity factors of the human pathogenic amoeba N. fowleri.</title>
        <authorList>
            <person name="Liechti N."/>
            <person name="Schurch N."/>
            <person name="Bruggmann R."/>
            <person name="Wittwer M."/>
        </authorList>
    </citation>
    <scope>NUCLEOTIDE SEQUENCE [LARGE SCALE GENOMIC DNA]</scope>
    <source>
        <strain evidence="1 2">ATCC 30569</strain>
    </source>
</reference>
<sequence>MTSLLFYSSELFHSDFMKKFKNSNEIHHSSLDHFLKSILPTLFTTPIGLDLYLIGDEMEFYNFSQLLTKHFGALFEAQQFPNVFLGILVKNSTMLRTGSMNAERTGFLVEALRRIPNLKGWMILHDRENSNDLLQHAAVMFQHLDANSENRDNKSQLFKTKTRDMIAVMKANVIVNNFPNIRKNVRMIHFEKLNNYLNHNQHDDTRINTHVLPPFPTLKIENLNVGRIWYGTVKYSKKPFLYFASYHEMAMIFNELLSSPRVFMNTSISDISDKILDKYGIHVMPDDRFEASELKTLVVKPGHLTHHQFHSDY</sequence>
<organism evidence="1 2">
    <name type="scientific">Naegleria lovaniensis</name>
    <name type="common">Amoeba</name>
    <dbReference type="NCBI Taxonomy" id="51637"/>
    <lineage>
        <taxon>Eukaryota</taxon>
        <taxon>Discoba</taxon>
        <taxon>Heterolobosea</taxon>
        <taxon>Tetramitia</taxon>
        <taxon>Eutetramitia</taxon>
        <taxon>Vahlkampfiidae</taxon>
        <taxon>Naegleria</taxon>
    </lineage>
</organism>
<gene>
    <name evidence="1" type="ORF">C9374_012210</name>
</gene>
<dbReference type="RefSeq" id="XP_044542518.1">
    <property type="nucleotide sequence ID" value="XM_044687952.1"/>
</dbReference>
<dbReference type="AlphaFoldDB" id="A0AA88GCW9"/>
<name>A0AA88GCW9_NAELO</name>
<accession>A0AA88GCW9</accession>
<comment type="caution">
    <text evidence="1">The sequence shown here is derived from an EMBL/GenBank/DDBJ whole genome shotgun (WGS) entry which is preliminary data.</text>
</comment>
<proteinExistence type="predicted"/>
<dbReference type="EMBL" id="PYSW02000056">
    <property type="protein sequence ID" value="KAG2373344.1"/>
    <property type="molecule type" value="Genomic_DNA"/>
</dbReference>
<keyword evidence="2" id="KW-1185">Reference proteome</keyword>
<evidence type="ECO:0000313" key="1">
    <source>
        <dbReference type="EMBL" id="KAG2373344.1"/>
    </source>
</evidence>
<protein>
    <submittedName>
        <fullName evidence="1">Uncharacterized protein</fullName>
    </submittedName>
</protein>
<dbReference type="Proteomes" id="UP000816034">
    <property type="component" value="Unassembled WGS sequence"/>
</dbReference>
<dbReference type="GeneID" id="68104664"/>
<evidence type="ECO:0000313" key="2">
    <source>
        <dbReference type="Proteomes" id="UP000816034"/>
    </source>
</evidence>